<evidence type="ECO:0000313" key="2">
    <source>
        <dbReference type="EMBL" id="KXZ43164.1"/>
    </source>
</evidence>
<reference evidence="3" key="1">
    <citation type="journal article" date="2016" name="Nat. Commun.">
        <title>The Gonium pectorale genome demonstrates co-option of cell cycle regulation during the evolution of multicellularity.</title>
        <authorList>
            <person name="Hanschen E.R."/>
            <person name="Marriage T.N."/>
            <person name="Ferris P.J."/>
            <person name="Hamaji T."/>
            <person name="Toyoda A."/>
            <person name="Fujiyama A."/>
            <person name="Neme R."/>
            <person name="Noguchi H."/>
            <person name="Minakuchi Y."/>
            <person name="Suzuki M."/>
            <person name="Kawai-Toyooka H."/>
            <person name="Smith D.R."/>
            <person name="Sparks H."/>
            <person name="Anderson J."/>
            <person name="Bakaric R."/>
            <person name="Luria V."/>
            <person name="Karger A."/>
            <person name="Kirschner M.W."/>
            <person name="Durand P.M."/>
            <person name="Michod R.E."/>
            <person name="Nozaki H."/>
            <person name="Olson B.J."/>
        </authorList>
    </citation>
    <scope>NUCLEOTIDE SEQUENCE [LARGE SCALE GENOMIC DNA]</scope>
    <source>
        <strain evidence="3">NIES-2863</strain>
    </source>
</reference>
<evidence type="ECO:0000313" key="3">
    <source>
        <dbReference type="Proteomes" id="UP000075714"/>
    </source>
</evidence>
<gene>
    <name evidence="2" type="ORF">GPECTOR_99g799</name>
</gene>
<sequence length="362" mass="36496">MCNAAVTRGGTYVSPTLRLRKSSIFPEGRINLNAQLAEPILEAVSVTWDDLFNRRLEALMRDAQQRALASFDAAVAAARERLAAQLGAEAAADQLAAVEAAHKRMRADESRKLESVVTEALKAATQAARAPHVDVVETAMRAVMQPAYDAARADRGLGKFGRMKAAVEAHVEEVMPDALVGVAAEVASILLDVEGRLRAGLEGHQGGAAARYGLLWDRSSATASARSAAATALRAQAAQAAQLCRRVGTAPVRPFALNLRAPQQAPPGPDVPGASVSAAAGAANSSGKDVADDLAAVAAAAFTVAIAAAAVTAAAAVATATVTDVVAAIVATAAADIASSVCATSAAAAAPPASVMAANAAA</sequence>
<dbReference type="AlphaFoldDB" id="A0A150FZZ4"/>
<keyword evidence="3" id="KW-1185">Reference proteome</keyword>
<dbReference type="EMBL" id="LSYV01000100">
    <property type="protein sequence ID" value="KXZ43164.1"/>
    <property type="molecule type" value="Genomic_DNA"/>
</dbReference>
<accession>A0A150FZZ4</accession>
<organism evidence="2 3">
    <name type="scientific">Gonium pectorale</name>
    <name type="common">Green alga</name>
    <dbReference type="NCBI Taxonomy" id="33097"/>
    <lineage>
        <taxon>Eukaryota</taxon>
        <taxon>Viridiplantae</taxon>
        <taxon>Chlorophyta</taxon>
        <taxon>core chlorophytes</taxon>
        <taxon>Chlorophyceae</taxon>
        <taxon>CS clade</taxon>
        <taxon>Chlamydomonadales</taxon>
        <taxon>Volvocaceae</taxon>
        <taxon>Gonium</taxon>
    </lineage>
</organism>
<name>A0A150FZZ4_GONPE</name>
<dbReference type="PANTHER" id="PTHR36681">
    <property type="entry name" value="NUCLEAR GTPASE, GERMINAL CENTER-ASSOCIATED, TANDEM DUPLICATE 3"/>
    <property type="match status" value="1"/>
</dbReference>
<dbReference type="Pfam" id="PF24564">
    <property type="entry name" value="DUF7605"/>
    <property type="match status" value="1"/>
</dbReference>
<comment type="caution">
    <text evidence="2">The sequence shown here is derived from an EMBL/GenBank/DDBJ whole genome shotgun (WGS) entry which is preliminary data.</text>
</comment>
<proteinExistence type="predicted"/>
<dbReference type="PANTHER" id="PTHR36681:SF3">
    <property type="entry name" value="NUCLEAR GTPASE, GERMINAL CENTER-ASSOCIATED, TANDEM DUPLICATE 3"/>
    <property type="match status" value="1"/>
</dbReference>
<dbReference type="InterPro" id="IPR056024">
    <property type="entry name" value="DUF7605"/>
</dbReference>
<dbReference type="Proteomes" id="UP000075714">
    <property type="component" value="Unassembled WGS sequence"/>
</dbReference>
<protein>
    <recommendedName>
        <fullName evidence="1">DUF7605 domain-containing protein</fullName>
    </recommendedName>
</protein>
<feature type="domain" description="DUF7605" evidence="1">
    <location>
        <begin position="32"/>
        <end position="172"/>
    </location>
</feature>
<evidence type="ECO:0000259" key="1">
    <source>
        <dbReference type="Pfam" id="PF24564"/>
    </source>
</evidence>